<keyword evidence="3" id="KW-0175">Coiled coil</keyword>
<gene>
    <name evidence="5" type="primary">spoVK</name>
    <name evidence="5" type="ORF">AK812_SmicGene19568</name>
</gene>
<comment type="caution">
    <text evidence="5">The sequence shown here is derived from an EMBL/GenBank/DDBJ whole genome shotgun (WGS) entry which is preliminary data.</text>
</comment>
<dbReference type="InterPro" id="IPR050773">
    <property type="entry name" value="CbxX/CfxQ_RuBisCO_ESX"/>
</dbReference>
<dbReference type="GO" id="GO:0005524">
    <property type="term" value="F:ATP binding"/>
    <property type="evidence" value="ECO:0007669"/>
    <property type="project" value="UniProtKB-KW"/>
</dbReference>
<dbReference type="InterPro" id="IPR027417">
    <property type="entry name" value="P-loop_NTPase"/>
</dbReference>
<feature type="coiled-coil region" evidence="3">
    <location>
        <begin position="355"/>
        <end position="427"/>
    </location>
</feature>
<feature type="region of interest" description="Disordered" evidence="4">
    <location>
        <begin position="629"/>
        <end position="648"/>
    </location>
</feature>
<evidence type="ECO:0000256" key="2">
    <source>
        <dbReference type="ARBA" id="ARBA00022840"/>
    </source>
</evidence>
<evidence type="ECO:0000313" key="6">
    <source>
        <dbReference type="Proteomes" id="UP000186817"/>
    </source>
</evidence>
<evidence type="ECO:0000313" key="5">
    <source>
        <dbReference type="EMBL" id="OLP98032.1"/>
    </source>
</evidence>
<dbReference type="Proteomes" id="UP000186817">
    <property type="component" value="Unassembled WGS sequence"/>
</dbReference>
<feature type="compositionally biased region" description="Basic and acidic residues" evidence="4">
    <location>
        <begin position="551"/>
        <end position="566"/>
    </location>
</feature>
<dbReference type="PANTHER" id="PTHR43392">
    <property type="entry name" value="AAA-TYPE ATPASE FAMILY PROTEIN / ANKYRIN REPEAT FAMILY PROTEIN"/>
    <property type="match status" value="1"/>
</dbReference>
<keyword evidence="2" id="KW-0067">ATP-binding</keyword>
<evidence type="ECO:0000256" key="1">
    <source>
        <dbReference type="ARBA" id="ARBA00022741"/>
    </source>
</evidence>
<dbReference type="AlphaFoldDB" id="A0A1Q9DS86"/>
<accession>A0A1Q9DS86</accession>
<sequence length="648" mass="70899">MLRLWPDTSPDSFSLGTPSLRAAVATARVLEEEEHLPEPLQRIGDPPLVVVGPEDEDDTVDNGAEEDTFWHPTFVVHALDTAPSHYRVALEAPCTVERALQELAGVIPIEKYRYFPRLLAAEPQPSQFWAAVLALPPWSHSEPLVLLNLIALDGRCFVAPLPNPFTRAQVLAAARLEQDHNCDVFAFNQFVPMNRDEVVFNEVSRADLVIGAVEKAIGGVLFVDEAYSLKKEGKDAFGQEAVDTLIKEIEDKRDQVASKDPPAGFPFCWITSETEGQQPPWKNGEGYQWSIWPGAWHSPRSRSWRSEHVDHTDYTEPDRRQFPAYDAAWQKTPGIAMVPSDKAASKPSGSLVQSMQNVVNQARRVENKLSKLHAELLNLKRDQSWDKYLADAKLAVAKEKARHESTKKRIIKEIEELEQMQETVYEQVTAVALENRHGGPRPAEVVPAEVVELEEAAMDVDVEASGPDRDGGIADMDLAAELQRIIGLAQRKSQLTAPTTPRRKAGSLPAMTPPPTTRTAASTSPMDPYPTPPSSARFGTPGQGVAPTAVEADRSEDKPAHPELKDVSAALPGGTTNSSPLRDILQARRQEARKACAPFGLTSKAVPVDGQPGTTPEPVVAPRIIDDDSEELASANAHGASPGLGRME</sequence>
<keyword evidence="6" id="KW-1185">Reference proteome</keyword>
<dbReference type="GO" id="GO:0016887">
    <property type="term" value="F:ATP hydrolysis activity"/>
    <property type="evidence" value="ECO:0007669"/>
    <property type="project" value="TreeGrafter"/>
</dbReference>
<name>A0A1Q9DS86_SYMMI</name>
<proteinExistence type="predicted"/>
<reference evidence="5 6" key="1">
    <citation type="submission" date="2016-02" db="EMBL/GenBank/DDBJ databases">
        <title>Genome analysis of coral dinoflagellate symbionts highlights evolutionary adaptations to a symbiotic lifestyle.</title>
        <authorList>
            <person name="Aranda M."/>
            <person name="Li Y."/>
            <person name="Liew Y.J."/>
            <person name="Baumgarten S."/>
            <person name="Simakov O."/>
            <person name="Wilson M."/>
            <person name="Piel J."/>
            <person name="Ashoor H."/>
            <person name="Bougouffa S."/>
            <person name="Bajic V.B."/>
            <person name="Ryu T."/>
            <person name="Ravasi T."/>
            <person name="Bayer T."/>
            <person name="Micklem G."/>
            <person name="Kim H."/>
            <person name="Bhak J."/>
            <person name="Lajeunesse T.C."/>
            <person name="Voolstra C.R."/>
        </authorList>
    </citation>
    <scope>NUCLEOTIDE SEQUENCE [LARGE SCALE GENOMIC DNA]</scope>
    <source>
        <strain evidence="5 6">CCMP2467</strain>
    </source>
</reference>
<dbReference type="PRINTS" id="PR00819">
    <property type="entry name" value="CBXCFQXSUPER"/>
</dbReference>
<evidence type="ECO:0000256" key="3">
    <source>
        <dbReference type="SAM" id="Coils"/>
    </source>
</evidence>
<protein>
    <submittedName>
        <fullName evidence="5">Stage V sporulation protein K</fullName>
    </submittedName>
</protein>
<evidence type="ECO:0000256" key="4">
    <source>
        <dbReference type="SAM" id="MobiDB-lite"/>
    </source>
</evidence>
<dbReference type="PANTHER" id="PTHR43392:SF2">
    <property type="entry name" value="AAA-TYPE ATPASE FAMILY PROTEIN _ ANKYRIN REPEAT FAMILY PROTEIN"/>
    <property type="match status" value="1"/>
</dbReference>
<dbReference type="EMBL" id="LSRX01000411">
    <property type="protein sequence ID" value="OLP98032.1"/>
    <property type="molecule type" value="Genomic_DNA"/>
</dbReference>
<dbReference type="OrthoDB" id="458249at2759"/>
<keyword evidence="1" id="KW-0547">Nucleotide-binding</keyword>
<dbReference type="InterPro" id="IPR000641">
    <property type="entry name" value="CbxX/CfxQ"/>
</dbReference>
<organism evidence="5 6">
    <name type="scientific">Symbiodinium microadriaticum</name>
    <name type="common">Dinoflagellate</name>
    <name type="synonym">Zooxanthella microadriatica</name>
    <dbReference type="NCBI Taxonomy" id="2951"/>
    <lineage>
        <taxon>Eukaryota</taxon>
        <taxon>Sar</taxon>
        <taxon>Alveolata</taxon>
        <taxon>Dinophyceae</taxon>
        <taxon>Suessiales</taxon>
        <taxon>Symbiodiniaceae</taxon>
        <taxon>Symbiodinium</taxon>
    </lineage>
</organism>
<feature type="region of interest" description="Disordered" evidence="4">
    <location>
        <begin position="491"/>
        <end position="582"/>
    </location>
</feature>
<dbReference type="Gene3D" id="3.40.50.300">
    <property type="entry name" value="P-loop containing nucleotide triphosphate hydrolases"/>
    <property type="match status" value="1"/>
</dbReference>
<feature type="compositionally biased region" description="Low complexity" evidence="4">
    <location>
        <begin position="517"/>
        <end position="526"/>
    </location>
</feature>
<feature type="region of interest" description="Disordered" evidence="4">
    <location>
        <begin position="598"/>
        <end position="621"/>
    </location>
</feature>